<dbReference type="NCBIfam" id="TIGR00668">
    <property type="entry name" value="apaH"/>
    <property type="match status" value="1"/>
</dbReference>
<keyword evidence="8" id="KW-1185">Reference proteome</keyword>
<dbReference type="Proteomes" id="UP001595904">
    <property type="component" value="Unassembled WGS sequence"/>
</dbReference>
<comment type="similarity">
    <text evidence="2 5">Belongs to the Ap4A hydrolase family.</text>
</comment>
<evidence type="ECO:0000313" key="8">
    <source>
        <dbReference type="Proteomes" id="UP001595904"/>
    </source>
</evidence>
<accession>A0ABV8SM24</accession>
<dbReference type="HAMAP" id="MF_00199">
    <property type="entry name" value="ApaH"/>
    <property type="match status" value="1"/>
</dbReference>
<evidence type="ECO:0000256" key="1">
    <source>
        <dbReference type="ARBA" id="ARBA00003413"/>
    </source>
</evidence>
<dbReference type="PANTHER" id="PTHR40942">
    <property type="match status" value="1"/>
</dbReference>
<dbReference type="InterPro" id="IPR004617">
    <property type="entry name" value="ApaH"/>
</dbReference>
<gene>
    <name evidence="5" type="primary">apaH</name>
    <name evidence="7" type="ORF">ACFPN2_04790</name>
</gene>
<comment type="catalytic activity">
    <reaction evidence="4 5">
        <text>P(1),P(4)-bis(5'-adenosyl) tetraphosphate + H2O = 2 ADP + 2 H(+)</text>
        <dbReference type="Rhea" id="RHEA:24252"/>
        <dbReference type="ChEBI" id="CHEBI:15377"/>
        <dbReference type="ChEBI" id="CHEBI:15378"/>
        <dbReference type="ChEBI" id="CHEBI:58141"/>
        <dbReference type="ChEBI" id="CHEBI:456216"/>
        <dbReference type="EC" id="3.6.1.41"/>
    </reaction>
</comment>
<reference evidence="8" key="1">
    <citation type="journal article" date="2019" name="Int. J. Syst. Evol. Microbiol.">
        <title>The Global Catalogue of Microorganisms (GCM) 10K type strain sequencing project: providing services to taxonomists for standard genome sequencing and annotation.</title>
        <authorList>
            <consortium name="The Broad Institute Genomics Platform"/>
            <consortium name="The Broad Institute Genome Sequencing Center for Infectious Disease"/>
            <person name="Wu L."/>
            <person name="Ma J."/>
        </authorList>
    </citation>
    <scope>NUCLEOTIDE SEQUENCE [LARGE SCALE GENOMIC DNA]</scope>
    <source>
        <strain evidence="8">CGMCC 1.10759</strain>
    </source>
</reference>
<proteinExistence type="inferred from homology"/>
<keyword evidence="3 5" id="KW-0378">Hydrolase</keyword>
<dbReference type="Pfam" id="PF00149">
    <property type="entry name" value="Metallophos"/>
    <property type="match status" value="1"/>
</dbReference>
<dbReference type="InterPro" id="IPR004843">
    <property type="entry name" value="Calcineurin-like_PHP"/>
</dbReference>
<dbReference type="InterPro" id="IPR029052">
    <property type="entry name" value="Metallo-depent_PP-like"/>
</dbReference>
<dbReference type="RefSeq" id="WP_380595485.1">
    <property type="nucleotide sequence ID" value="NZ_JBHSDU010000002.1"/>
</dbReference>
<evidence type="ECO:0000256" key="2">
    <source>
        <dbReference type="ARBA" id="ARBA00005419"/>
    </source>
</evidence>
<dbReference type="CDD" id="cd07422">
    <property type="entry name" value="MPP_ApaH"/>
    <property type="match status" value="1"/>
</dbReference>
<dbReference type="NCBIfam" id="NF001204">
    <property type="entry name" value="PRK00166.1"/>
    <property type="match status" value="1"/>
</dbReference>
<evidence type="ECO:0000256" key="3">
    <source>
        <dbReference type="ARBA" id="ARBA00022801"/>
    </source>
</evidence>
<sequence>MAVYAIGDVQGCDEEFSQLLTRLNFSPSRDTLWLVGDLVNRGPRSLEVLRRVKALGNVAISVLGNHDLHLLALALSPTEPVKSKDTLKEILAAPDRDELLDWLRHRPMLHHDARLGYTMIHAGLPPQWDLKLAQACARELEETLRDERSCRELFANMYGDKPDRWSDDLKGMERLRFITNCLTRLRFCRADGRLDLKFKGEVKDAPNHLMPWFRVPDRRSREARIVCGHWSALGYHDADGVLAIDTGCVWGEKLCAVRLDQSPPTPVFVACYSSGLKPGND</sequence>
<comment type="caution">
    <text evidence="7">The sequence shown here is derived from an EMBL/GenBank/DDBJ whole genome shotgun (WGS) entry which is preliminary data.</text>
</comment>
<dbReference type="PIRSF" id="PIRSF000903">
    <property type="entry name" value="B5n-ttraPtase_sm"/>
    <property type="match status" value="1"/>
</dbReference>
<evidence type="ECO:0000256" key="4">
    <source>
        <dbReference type="ARBA" id="ARBA00049417"/>
    </source>
</evidence>
<comment type="function">
    <text evidence="1 5">Hydrolyzes diadenosine 5',5'''-P1,P4-tetraphosphate to yield ADP.</text>
</comment>
<protein>
    <recommendedName>
        <fullName evidence="5">Bis(5'-nucleosyl)-tetraphosphatase, symmetrical</fullName>
        <ecNumber evidence="5">3.6.1.41</ecNumber>
    </recommendedName>
    <alternativeName>
        <fullName evidence="5">Ap4A hydrolase</fullName>
    </alternativeName>
    <alternativeName>
        <fullName evidence="5">Diadenosine 5',5'''-P1,P4-tetraphosphate pyrophosphohydrolase</fullName>
    </alternativeName>
    <alternativeName>
        <fullName evidence="5">Diadenosine tetraphosphatase</fullName>
    </alternativeName>
</protein>
<dbReference type="EMBL" id="JBHSDU010000002">
    <property type="protein sequence ID" value="MFC4308390.1"/>
    <property type="molecule type" value="Genomic_DNA"/>
</dbReference>
<organism evidence="7 8">
    <name type="scientific">Steroidobacter flavus</name>
    <dbReference type="NCBI Taxonomy" id="1842136"/>
    <lineage>
        <taxon>Bacteria</taxon>
        <taxon>Pseudomonadati</taxon>
        <taxon>Pseudomonadota</taxon>
        <taxon>Gammaproteobacteria</taxon>
        <taxon>Steroidobacterales</taxon>
        <taxon>Steroidobacteraceae</taxon>
        <taxon>Steroidobacter</taxon>
    </lineage>
</organism>
<evidence type="ECO:0000256" key="5">
    <source>
        <dbReference type="HAMAP-Rule" id="MF_00199"/>
    </source>
</evidence>
<evidence type="ECO:0000313" key="7">
    <source>
        <dbReference type="EMBL" id="MFC4308390.1"/>
    </source>
</evidence>
<dbReference type="SUPFAM" id="SSF56300">
    <property type="entry name" value="Metallo-dependent phosphatases"/>
    <property type="match status" value="1"/>
</dbReference>
<name>A0ABV8SM24_9GAMM</name>
<dbReference type="PANTHER" id="PTHR40942:SF4">
    <property type="entry name" value="CYTOCHROME C5"/>
    <property type="match status" value="1"/>
</dbReference>
<dbReference type="EC" id="3.6.1.41" evidence="5"/>
<evidence type="ECO:0000259" key="6">
    <source>
        <dbReference type="Pfam" id="PF00149"/>
    </source>
</evidence>
<dbReference type="Gene3D" id="3.60.21.10">
    <property type="match status" value="1"/>
</dbReference>
<feature type="domain" description="Calcineurin-like phosphoesterase" evidence="6">
    <location>
        <begin position="1"/>
        <end position="129"/>
    </location>
</feature>
<dbReference type="GO" id="GO:0008803">
    <property type="term" value="F:bis(5'-nucleosyl)-tetraphosphatase (symmetrical) activity"/>
    <property type="evidence" value="ECO:0007669"/>
    <property type="project" value="UniProtKB-EC"/>
</dbReference>